<dbReference type="Ensembl" id="ENSCINT00000004086.3">
    <property type="protein sequence ID" value="ENSCINP00000004086.3"/>
    <property type="gene ID" value="ENSCING00000002021.3"/>
</dbReference>
<evidence type="ECO:0000313" key="12">
    <source>
        <dbReference type="Proteomes" id="UP000008144"/>
    </source>
</evidence>
<feature type="region of interest" description="Actin-binding" evidence="8">
    <location>
        <begin position="580"/>
        <end position="602"/>
    </location>
</feature>
<dbReference type="GO" id="GO:0005737">
    <property type="term" value="C:cytoplasm"/>
    <property type="evidence" value="ECO:0000318"/>
    <property type="project" value="GO_Central"/>
</dbReference>
<dbReference type="InterPro" id="IPR036961">
    <property type="entry name" value="Kinesin_motor_dom_sf"/>
</dbReference>
<proteinExistence type="inferred from homology"/>
<protein>
    <recommendedName>
        <fullName evidence="13">Myosin motor domain-containing protein</fullName>
    </recommendedName>
</protein>
<dbReference type="GO" id="GO:0016459">
    <property type="term" value="C:myosin complex"/>
    <property type="evidence" value="ECO:0007669"/>
    <property type="project" value="UniProtKB-KW"/>
</dbReference>
<dbReference type="InterPro" id="IPR001609">
    <property type="entry name" value="Myosin_head_motor_dom-like"/>
</dbReference>
<dbReference type="GO" id="GO:0007015">
    <property type="term" value="P:actin filament organization"/>
    <property type="evidence" value="ECO:0000318"/>
    <property type="project" value="GO_Central"/>
</dbReference>
<feature type="domain" description="TH1" evidence="10">
    <location>
        <begin position="956"/>
        <end position="1140"/>
    </location>
</feature>
<dbReference type="AlphaFoldDB" id="F6W6J2"/>
<sequence>RNKTMAVRSMLDEMVGVGDAVLLEPLSEDNFLDNLQKRFQHDEIYTYIGNVVVSTNPYKTLPIYDAEMIEKYRGRNLYELPPHIYAVSDLAYRSMKNYGRDQCIMITGESGSGKTEASKLVMKYVAAMSSRSTEVETIKQQLLQSNPVLEAFGNARTNRNDNSSRFGKYMDIEFDFKGDPVGGLITNYLLEKSRVVRHGEGERNFHIFYQILCGASPTMLKKLKLENVENFSYIKQLDANPEDAKSFNEVLNAFDIIGFSRSEVDNVLMLVAAVLKLGNIRFKAISAKNGMDNCTITNMEEHPEVADICEMLSIKPHNLTSALTERTMTARKESVTCTLSANEASYNRDALCKEIYDRLFTWLVNRINSSIKVTTQTNKKCKVMGVLDIYGFEVFEQNGFEQFMINYCNEKLQQIFVELTLREEQEEYVKEGIEWLHIDYFNNAIICQLIESPRSGILSMLDEECLRPGDVTDATLLTKLETVCGKHEHFESRRDTRFLGDKTLPHNAFRIQHYAGKVTYVVENFIDKNNNSLFRNLSTAAFLSLHPLLGGAKGLFPEGDPLTTMLKRPPTSATQFKASMTALMKNLLMKNPNYIRCIKPNEVKRSSVFSSDLVRHQVRYLGLMENVRVRRAGYAFRQKYEDCITRYKMLSTKTWPSWHGPPKEGVKQILLKTKIDPEQYEYGKSKIFIRNPRTLFKLEEYRNAALHDIATTIQKTWRGYHHWKLFQIMRQAQIVISKTVKRHQNQQRYLKLKSATIVMQCFIRGWKSTFRLRNFYSGIRSTQSTFSLRNFYSGISQSTFSLRNFYSGIRSTQSTFSLRNFYSGIRSARCLLRAYKLHKLQCISVSIIAAHWKGYTTRREYRKFFRANAGKVIAKFMEKYVVYLYLTKTRDSLPSSSPIDKKWSSCKYQFLSSTHPILRDLFHKWRCMKYRKGLTPQRKTELSEKLHASNLFKGKKSLYPSSLVQKFVGDHVTLSSNQKWRKVGGGAIIIFADEGFKIHRNNGKFVSCYIVMTDNAVLLLEEKSLKQKCRVAVHDISGVSFSPYQDGMMILHCKPPAESKKHKGDLILNVAHSIELATKMSLLVEKSTNQKLSCIIEQNFMVDLKCKSPMSLQFNEPSARVVGGPTVKKNKHMFIVGLPVNGVSPSG</sequence>
<evidence type="ECO:0000259" key="10">
    <source>
        <dbReference type="PROSITE" id="PS51757"/>
    </source>
</evidence>
<dbReference type="Gene3D" id="1.10.10.820">
    <property type="match status" value="1"/>
</dbReference>
<keyword evidence="12" id="KW-1185">Reference proteome</keyword>
<organism evidence="11 12">
    <name type="scientific">Ciona intestinalis</name>
    <name type="common">Transparent sea squirt</name>
    <name type="synonym">Ascidia intestinalis</name>
    <dbReference type="NCBI Taxonomy" id="7719"/>
    <lineage>
        <taxon>Eukaryota</taxon>
        <taxon>Metazoa</taxon>
        <taxon>Chordata</taxon>
        <taxon>Tunicata</taxon>
        <taxon>Ascidiacea</taxon>
        <taxon>Phlebobranchia</taxon>
        <taxon>Cionidae</taxon>
        <taxon>Ciona</taxon>
    </lineage>
</organism>
<keyword evidence="3 8" id="KW-0547">Nucleotide-binding</keyword>
<dbReference type="InterPro" id="IPR027417">
    <property type="entry name" value="P-loop_NTPase"/>
</dbReference>
<dbReference type="Gene3D" id="1.20.5.4820">
    <property type="match status" value="1"/>
</dbReference>
<dbReference type="GO" id="GO:0006897">
    <property type="term" value="P:endocytosis"/>
    <property type="evidence" value="ECO:0000318"/>
    <property type="project" value="GO_Central"/>
</dbReference>
<dbReference type="InterPro" id="IPR036072">
    <property type="entry name" value="MYSc_Myo1"/>
</dbReference>
<dbReference type="FunFam" id="3.40.850.10:FF:000101">
    <property type="entry name" value="Slow myosin heavy chain 2"/>
    <property type="match status" value="1"/>
</dbReference>
<evidence type="ECO:0000256" key="5">
    <source>
        <dbReference type="ARBA" id="ARBA00023123"/>
    </source>
</evidence>
<keyword evidence="7 8" id="KW-0009">Actin-binding</keyword>
<evidence type="ECO:0000256" key="4">
    <source>
        <dbReference type="ARBA" id="ARBA00022840"/>
    </source>
</evidence>
<dbReference type="PROSITE" id="PS50096">
    <property type="entry name" value="IQ"/>
    <property type="match status" value="2"/>
</dbReference>
<dbReference type="GO" id="GO:0005524">
    <property type="term" value="F:ATP binding"/>
    <property type="evidence" value="ECO:0007669"/>
    <property type="project" value="UniProtKB-UniRule"/>
</dbReference>
<dbReference type="Pfam" id="PF00612">
    <property type="entry name" value="IQ"/>
    <property type="match status" value="2"/>
</dbReference>
<evidence type="ECO:0008006" key="13">
    <source>
        <dbReference type="Google" id="ProtNLM"/>
    </source>
</evidence>
<name>F6W6J2_CIOIN</name>
<dbReference type="CDD" id="cd01378">
    <property type="entry name" value="MYSc_Myo1"/>
    <property type="match status" value="1"/>
</dbReference>
<dbReference type="GO" id="GO:0005886">
    <property type="term" value="C:plasma membrane"/>
    <property type="evidence" value="ECO:0000318"/>
    <property type="project" value="GO_Central"/>
</dbReference>
<dbReference type="SMART" id="SM00015">
    <property type="entry name" value="IQ"/>
    <property type="match status" value="4"/>
</dbReference>
<dbReference type="Proteomes" id="UP000008144">
    <property type="component" value="Unassembled WGS sequence"/>
</dbReference>
<dbReference type="InterPro" id="IPR000048">
    <property type="entry name" value="IQ_motif_EF-hand-BS"/>
</dbReference>
<dbReference type="GO" id="GO:0005903">
    <property type="term" value="C:brush border"/>
    <property type="evidence" value="ECO:0000318"/>
    <property type="project" value="GO_Central"/>
</dbReference>
<dbReference type="PANTHER" id="PTHR13140">
    <property type="entry name" value="MYOSIN"/>
    <property type="match status" value="1"/>
</dbReference>
<dbReference type="GO" id="GO:0000146">
    <property type="term" value="F:microfilament motor activity"/>
    <property type="evidence" value="ECO:0000318"/>
    <property type="project" value="GO_Central"/>
</dbReference>
<evidence type="ECO:0000256" key="3">
    <source>
        <dbReference type="ARBA" id="ARBA00022741"/>
    </source>
</evidence>
<dbReference type="GO" id="GO:0015629">
    <property type="term" value="C:actin cytoskeleton"/>
    <property type="evidence" value="ECO:0000318"/>
    <property type="project" value="GO_Central"/>
</dbReference>
<comment type="similarity">
    <text evidence="1 8">Belongs to the TRAFAC class myosin-kinesin ATPase superfamily. Myosin family.</text>
</comment>
<dbReference type="InterPro" id="IPR010926">
    <property type="entry name" value="Myosin_TH1"/>
</dbReference>
<dbReference type="STRING" id="7719.ENSCINP00000004086"/>
<dbReference type="InParanoid" id="F6W6J2"/>
<keyword evidence="5 8" id="KW-0518">Myosin</keyword>
<dbReference type="FunFam" id="1.10.10.820:FF:000001">
    <property type="entry name" value="Myosin heavy chain"/>
    <property type="match status" value="1"/>
</dbReference>
<reference evidence="12" key="1">
    <citation type="journal article" date="2002" name="Science">
        <title>The draft genome of Ciona intestinalis: insights into chordate and vertebrate origins.</title>
        <authorList>
            <person name="Dehal P."/>
            <person name="Satou Y."/>
            <person name="Campbell R.K."/>
            <person name="Chapman J."/>
            <person name="Degnan B."/>
            <person name="De Tomaso A."/>
            <person name="Davidson B."/>
            <person name="Di Gregorio A."/>
            <person name="Gelpke M."/>
            <person name="Goodstein D.M."/>
            <person name="Harafuji N."/>
            <person name="Hastings K.E."/>
            <person name="Ho I."/>
            <person name="Hotta K."/>
            <person name="Huang W."/>
            <person name="Kawashima T."/>
            <person name="Lemaire P."/>
            <person name="Martinez D."/>
            <person name="Meinertzhagen I.A."/>
            <person name="Necula S."/>
            <person name="Nonaka M."/>
            <person name="Putnam N."/>
            <person name="Rash S."/>
            <person name="Saiga H."/>
            <person name="Satake M."/>
            <person name="Terry A."/>
            <person name="Yamada L."/>
            <person name="Wang H.G."/>
            <person name="Awazu S."/>
            <person name="Azumi K."/>
            <person name="Boore J."/>
            <person name="Branno M."/>
            <person name="Chin-Bow S."/>
            <person name="DeSantis R."/>
            <person name="Doyle S."/>
            <person name="Francino P."/>
            <person name="Keys D.N."/>
            <person name="Haga S."/>
            <person name="Hayashi H."/>
            <person name="Hino K."/>
            <person name="Imai K.S."/>
            <person name="Inaba K."/>
            <person name="Kano S."/>
            <person name="Kobayashi K."/>
            <person name="Kobayashi M."/>
            <person name="Lee B.I."/>
            <person name="Makabe K.W."/>
            <person name="Manohar C."/>
            <person name="Matassi G."/>
            <person name="Medina M."/>
            <person name="Mochizuki Y."/>
            <person name="Mount S."/>
            <person name="Morishita T."/>
            <person name="Miura S."/>
            <person name="Nakayama A."/>
            <person name="Nishizaka S."/>
            <person name="Nomoto H."/>
            <person name="Ohta F."/>
            <person name="Oishi K."/>
            <person name="Rigoutsos I."/>
            <person name="Sano M."/>
            <person name="Sasaki A."/>
            <person name="Sasakura Y."/>
            <person name="Shoguchi E."/>
            <person name="Shin-i T."/>
            <person name="Spagnuolo A."/>
            <person name="Stainier D."/>
            <person name="Suzuki M.M."/>
            <person name="Tassy O."/>
            <person name="Takatori N."/>
            <person name="Tokuoka M."/>
            <person name="Yagi K."/>
            <person name="Yoshizaki F."/>
            <person name="Wada S."/>
            <person name="Zhang C."/>
            <person name="Hyatt P.D."/>
            <person name="Larimer F."/>
            <person name="Detter C."/>
            <person name="Doggett N."/>
            <person name="Glavina T."/>
            <person name="Hawkins T."/>
            <person name="Richardson P."/>
            <person name="Lucas S."/>
            <person name="Kohara Y."/>
            <person name="Levine M."/>
            <person name="Satoh N."/>
            <person name="Rokhsar D.S."/>
        </authorList>
    </citation>
    <scope>NUCLEOTIDE SEQUENCE [LARGE SCALE GENOMIC DNA]</scope>
</reference>
<dbReference type="Pfam" id="PF06017">
    <property type="entry name" value="Myosin_TH1"/>
    <property type="match status" value="1"/>
</dbReference>
<evidence type="ECO:0000256" key="2">
    <source>
        <dbReference type="ARBA" id="ARBA00022737"/>
    </source>
</evidence>
<evidence type="ECO:0000256" key="8">
    <source>
        <dbReference type="PROSITE-ProRule" id="PRU00782"/>
    </source>
</evidence>
<reference evidence="11" key="2">
    <citation type="submission" date="2025-08" db="UniProtKB">
        <authorList>
            <consortium name="Ensembl"/>
        </authorList>
    </citation>
    <scope>IDENTIFICATION</scope>
</reference>
<dbReference type="GO" id="GO:0005902">
    <property type="term" value="C:microvillus"/>
    <property type="evidence" value="ECO:0000318"/>
    <property type="project" value="GO_Central"/>
</dbReference>
<keyword evidence="2" id="KW-0677">Repeat</keyword>
<evidence type="ECO:0000313" key="11">
    <source>
        <dbReference type="Ensembl" id="ENSCINP00000004086.3"/>
    </source>
</evidence>
<dbReference type="Gene3D" id="1.20.120.720">
    <property type="entry name" value="Myosin VI head, motor domain, U50 subdomain"/>
    <property type="match status" value="1"/>
</dbReference>
<keyword evidence="4 8" id="KW-0067">ATP-binding</keyword>
<accession>F6W6J2</accession>
<evidence type="ECO:0000256" key="1">
    <source>
        <dbReference type="ARBA" id="ARBA00008314"/>
    </source>
</evidence>
<dbReference type="SMART" id="SM00242">
    <property type="entry name" value="MYSc"/>
    <property type="match status" value="1"/>
</dbReference>
<dbReference type="PROSITE" id="PS51456">
    <property type="entry name" value="MYOSIN_MOTOR"/>
    <property type="match status" value="1"/>
</dbReference>
<dbReference type="GO" id="GO:0030048">
    <property type="term" value="P:actin filament-based movement"/>
    <property type="evidence" value="ECO:0000318"/>
    <property type="project" value="GO_Central"/>
</dbReference>
<dbReference type="Pfam" id="PF00063">
    <property type="entry name" value="Myosin_head"/>
    <property type="match status" value="1"/>
</dbReference>
<dbReference type="PANTHER" id="PTHR13140:SF802">
    <property type="entry name" value="UNCONVENTIONAL MYOSIN-IB ISOFORM X1"/>
    <property type="match status" value="1"/>
</dbReference>
<dbReference type="Gene3D" id="3.40.850.10">
    <property type="entry name" value="Kinesin motor domain"/>
    <property type="match status" value="1"/>
</dbReference>
<dbReference type="GeneTree" id="ENSGT00940000170451"/>
<dbReference type="PROSITE" id="PS51757">
    <property type="entry name" value="TH1"/>
    <property type="match status" value="1"/>
</dbReference>
<dbReference type="FunFam" id="1.20.58.530:FF:000004">
    <property type="entry name" value="Unconventional myosin ID"/>
    <property type="match status" value="1"/>
</dbReference>
<reference evidence="11" key="3">
    <citation type="submission" date="2025-09" db="UniProtKB">
        <authorList>
            <consortium name="Ensembl"/>
        </authorList>
    </citation>
    <scope>IDENTIFICATION</scope>
</reference>
<feature type="binding site" evidence="8">
    <location>
        <begin position="108"/>
        <end position="115"/>
    </location>
    <ligand>
        <name>ATP</name>
        <dbReference type="ChEBI" id="CHEBI:30616"/>
    </ligand>
</feature>
<feature type="domain" description="Myosin motor" evidence="9">
    <location>
        <begin position="15"/>
        <end position="703"/>
    </location>
</feature>
<evidence type="ECO:0000256" key="6">
    <source>
        <dbReference type="ARBA" id="ARBA00023175"/>
    </source>
</evidence>
<evidence type="ECO:0000256" key="7">
    <source>
        <dbReference type="ARBA" id="ARBA00023203"/>
    </source>
</evidence>
<dbReference type="PRINTS" id="PR00193">
    <property type="entry name" value="MYOSINHEAVY"/>
</dbReference>
<dbReference type="GO" id="GO:0051015">
    <property type="term" value="F:actin filament binding"/>
    <property type="evidence" value="ECO:0000318"/>
    <property type="project" value="GO_Central"/>
</dbReference>
<evidence type="ECO:0000259" key="9">
    <source>
        <dbReference type="PROSITE" id="PS51456"/>
    </source>
</evidence>
<keyword evidence="6 8" id="KW-0505">Motor protein</keyword>
<dbReference type="Gene3D" id="1.20.58.530">
    <property type="match status" value="1"/>
</dbReference>
<dbReference type="OMA" id="NARKMYS"/>
<dbReference type="SUPFAM" id="SSF52540">
    <property type="entry name" value="P-loop containing nucleoside triphosphate hydrolases"/>
    <property type="match status" value="1"/>
</dbReference>